<dbReference type="Ensembl" id="ENSMMDT00005025402.1">
    <property type="protein sequence ID" value="ENSMMDP00005024873.1"/>
    <property type="gene ID" value="ENSMMDG00005011931.1"/>
</dbReference>
<gene>
    <name evidence="33" type="primary">SLC10A1</name>
</gene>
<keyword evidence="13" id="KW-0739">Sodium transport</keyword>
<evidence type="ECO:0000256" key="18">
    <source>
        <dbReference type="ARBA" id="ARBA00047743"/>
    </source>
</evidence>
<keyword evidence="11 32" id="KW-0472">Membrane</keyword>
<comment type="catalytic activity">
    <reaction evidence="16">
        <text>tauroallocholate(out) + 2 Na(+)(out) = tauroallocholate(in) + 2 Na(+)(in)</text>
        <dbReference type="Rhea" id="RHEA:51840"/>
        <dbReference type="ChEBI" id="CHEBI:29101"/>
        <dbReference type="ChEBI" id="CHEBI:191406"/>
    </reaction>
</comment>
<keyword evidence="12" id="KW-0325">Glycoprotein</keyword>
<feature type="transmembrane region" description="Helical" evidence="32">
    <location>
        <begin position="204"/>
        <end position="229"/>
    </location>
</feature>
<evidence type="ECO:0000313" key="33">
    <source>
        <dbReference type="Ensembl" id="ENSMMDP00005024873.1"/>
    </source>
</evidence>
<evidence type="ECO:0000256" key="30">
    <source>
        <dbReference type="ARBA" id="ARBA00078029"/>
    </source>
</evidence>
<evidence type="ECO:0000256" key="21">
    <source>
        <dbReference type="ARBA" id="ARBA00048338"/>
    </source>
</evidence>
<comment type="catalytic activity">
    <reaction evidence="19">
        <text>tauro-beta-muricholate(out) + 2 Na(+)(out) = tauro-beta-muricholate(in) + 2 Na(+)(in)</text>
        <dbReference type="Rhea" id="RHEA:72179"/>
        <dbReference type="ChEBI" id="CHEBI:29101"/>
        <dbReference type="ChEBI" id="CHEBI:133064"/>
    </reaction>
</comment>
<keyword evidence="34" id="KW-1185">Reference proteome</keyword>
<evidence type="ECO:0000256" key="8">
    <source>
        <dbReference type="ARBA" id="ARBA00023053"/>
    </source>
</evidence>
<keyword evidence="9" id="KW-0445">Lipid transport</keyword>
<dbReference type="PANTHER" id="PTHR10361:SF40">
    <property type="entry name" value="HEPATIC SODIUM_BILE ACID COTRANSPORTER"/>
    <property type="match status" value="1"/>
</dbReference>
<feature type="transmembrane region" description="Helical" evidence="32">
    <location>
        <begin position="169"/>
        <end position="192"/>
    </location>
</feature>
<dbReference type="InterPro" id="IPR004710">
    <property type="entry name" value="Bilac:Na_transpt"/>
</dbReference>
<evidence type="ECO:0000256" key="12">
    <source>
        <dbReference type="ARBA" id="ARBA00023180"/>
    </source>
</evidence>
<proteinExistence type="inferred from homology"/>
<evidence type="ECO:0000256" key="7">
    <source>
        <dbReference type="ARBA" id="ARBA00022989"/>
    </source>
</evidence>
<name>A0A667YEF2_9TELE</name>
<dbReference type="AlphaFoldDB" id="A0A667YEF2"/>
<evidence type="ECO:0000256" key="15">
    <source>
        <dbReference type="ARBA" id="ARBA00034231"/>
    </source>
</evidence>
<comment type="catalytic activity">
    <reaction evidence="23">
        <text>taurohyocholate(out) + 2 Na(+)(out) = taurohyocholate(in) + 2 Na(+)(in)</text>
        <dbReference type="Rhea" id="RHEA:72171"/>
        <dbReference type="ChEBI" id="CHEBI:29101"/>
        <dbReference type="ChEBI" id="CHEBI:58874"/>
    </reaction>
</comment>
<evidence type="ECO:0000256" key="28">
    <source>
        <dbReference type="ARBA" id="ARBA00075177"/>
    </source>
</evidence>
<comment type="catalytic activity">
    <reaction evidence="21">
        <text>taurochenodeoxycholate(out) + 2 Na(+)(out) = taurochenodeoxycholate(in) + 2 Na(+)(in)</text>
        <dbReference type="Rhea" id="RHEA:71923"/>
        <dbReference type="ChEBI" id="CHEBI:9407"/>
        <dbReference type="ChEBI" id="CHEBI:29101"/>
    </reaction>
</comment>
<comment type="similarity">
    <text evidence="2">Belongs to the bile acid:sodium symporter (BASS) (TC 2.A.28) family.</text>
</comment>
<feature type="transmembrane region" description="Helical" evidence="32">
    <location>
        <begin position="41"/>
        <end position="63"/>
    </location>
</feature>
<dbReference type="InterPro" id="IPR038770">
    <property type="entry name" value="Na+/solute_symporter_sf"/>
</dbReference>
<evidence type="ECO:0000256" key="32">
    <source>
        <dbReference type="SAM" id="Phobius"/>
    </source>
</evidence>
<comment type="catalytic activity">
    <reaction evidence="25">
        <text>estrone 3-sulfate(out) + 2 Na(+)(out) = estrone 3-sulfate(in) + 2 Na(+)(in)</text>
        <dbReference type="Rhea" id="RHEA:71083"/>
        <dbReference type="ChEBI" id="CHEBI:29101"/>
        <dbReference type="ChEBI" id="CHEBI:60050"/>
    </reaction>
</comment>
<evidence type="ECO:0000256" key="13">
    <source>
        <dbReference type="ARBA" id="ARBA00023201"/>
    </source>
</evidence>
<dbReference type="PANTHER" id="PTHR10361">
    <property type="entry name" value="SODIUM-BILE ACID COTRANSPORTER"/>
    <property type="match status" value="1"/>
</dbReference>
<evidence type="ECO:0000313" key="34">
    <source>
        <dbReference type="Proteomes" id="UP000472263"/>
    </source>
</evidence>
<evidence type="ECO:0000256" key="10">
    <source>
        <dbReference type="ARBA" id="ARBA00023065"/>
    </source>
</evidence>
<evidence type="ECO:0000256" key="27">
    <source>
        <dbReference type="ARBA" id="ARBA00073206"/>
    </source>
</evidence>
<keyword evidence="8" id="KW-0915">Sodium</keyword>
<dbReference type="GeneTree" id="ENSGT00950000182808"/>
<evidence type="ECO:0000256" key="17">
    <source>
        <dbReference type="ARBA" id="ARBA00047596"/>
    </source>
</evidence>
<evidence type="ECO:0000256" key="1">
    <source>
        <dbReference type="ARBA" id="ARBA00004651"/>
    </source>
</evidence>
<comment type="catalytic activity">
    <reaction evidence="22">
        <text>tauronorcholate(out) + 2 Na(+)(out) = tauronorcholate(in) + 2 Na(+)(in)</text>
        <dbReference type="Rhea" id="RHEA:71915"/>
        <dbReference type="ChEBI" id="CHEBI:29101"/>
        <dbReference type="ChEBI" id="CHEBI:191405"/>
    </reaction>
</comment>
<evidence type="ECO:0000256" key="31">
    <source>
        <dbReference type="ARBA" id="ARBA00082917"/>
    </source>
</evidence>
<feature type="transmembrane region" description="Helical" evidence="32">
    <location>
        <begin position="105"/>
        <end position="127"/>
    </location>
</feature>
<keyword evidence="6" id="KW-0769">Symport</keyword>
<evidence type="ECO:0000256" key="23">
    <source>
        <dbReference type="ARBA" id="ARBA00051799"/>
    </source>
</evidence>
<dbReference type="FunFam" id="1.20.1530.20:FF:000016">
    <property type="entry name" value="Solute carrier family 10 member 1"/>
    <property type="match status" value="1"/>
</dbReference>
<evidence type="ECO:0000256" key="14">
    <source>
        <dbReference type="ARBA" id="ARBA00034215"/>
    </source>
</evidence>
<comment type="catalytic activity">
    <reaction evidence="24">
        <text>taurohyodeoxycholate(out) + 2 Na(+)(out) = taurohyodeoxycholate(in) + 2 Na(+)(in)</text>
        <dbReference type="Rhea" id="RHEA:72167"/>
        <dbReference type="ChEBI" id="CHEBI:29101"/>
        <dbReference type="ChEBI" id="CHEBI:191407"/>
    </reaction>
</comment>
<keyword evidence="5 32" id="KW-0812">Transmembrane</keyword>
<reference evidence="33" key="2">
    <citation type="submission" date="2025-08" db="UniProtKB">
        <authorList>
            <consortium name="Ensembl"/>
        </authorList>
    </citation>
    <scope>IDENTIFICATION</scope>
</reference>
<evidence type="ECO:0000256" key="26">
    <source>
        <dbReference type="ARBA" id="ARBA00056510"/>
    </source>
</evidence>
<dbReference type="GO" id="GO:0005886">
    <property type="term" value="C:plasma membrane"/>
    <property type="evidence" value="ECO:0007669"/>
    <property type="project" value="UniProtKB-SubCell"/>
</dbReference>
<dbReference type="Pfam" id="PF01758">
    <property type="entry name" value="SBF"/>
    <property type="match status" value="1"/>
</dbReference>
<feature type="transmembrane region" description="Helical" evidence="32">
    <location>
        <begin position="235"/>
        <end position="257"/>
    </location>
</feature>
<evidence type="ECO:0000256" key="16">
    <source>
        <dbReference type="ARBA" id="ARBA00047311"/>
    </source>
</evidence>
<dbReference type="InParanoid" id="A0A667YEF2"/>
<evidence type="ECO:0000256" key="25">
    <source>
        <dbReference type="ARBA" id="ARBA00052405"/>
    </source>
</evidence>
<reference evidence="33" key="1">
    <citation type="submission" date="2019-06" db="EMBL/GenBank/DDBJ databases">
        <authorList>
            <consortium name="Wellcome Sanger Institute Data Sharing"/>
        </authorList>
    </citation>
    <scope>NUCLEOTIDE SEQUENCE [LARGE SCALE GENOMIC DNA]</scope>
</reference>
<evidence type="ECO:0000256" key="24">
    <source>
        <dbReference type="ARBA" id="ARBA00052374"/>
    </source>
</evidence>
<comment type="function">
    <text evidence="26">As a major transporter of conjugated bile salts from plasma into the hepatocyte, it plays a key role in the enterohepatic circulation of bile salts necessary for the solubilization and absorption of dietary fat and fat-soluble vitamins. It is strictly dependent on the extracellular presence of sodium. It exhibits broad substrate specificity and transports various bile acids, such as taurocholate, cholate, as well as non-bile acid organic compounds, such as estrone sulfate. Works collaboratively with the ileal transporter (NTCP2), the organic solute transporter (OST), and the bile salt export pump (BSEP), to ensure efficacious biological recycling of bile acids during enterohepatic circulation.</text>
</comment>
<evidence type="ECO:0000256" key="3">
    <source>
        <dbReference type="ARBA" id="ARBA00022448"/>
    </source>
</evidence>
<dbReference type="Gene3D" id="1.20.1530.20">
    <property type="match status" value="1"/>
</dbReference>
<evidence type="ECO:0000256" key="22">
    <source>
        <dbReference type="ARBA" id="ARBA00049276"/>
    </source>
</evidence>
<sequence length="357" mass="38520">MNLTEGLSAGKPSFNASGDIFLNGSTGFQNLDLFSPTLNRVLNYCSSVVLFIAMVSLGCTMEIHKIKAHIVKPKGVAIALLAQFGIMPMTAFILAKIFQLGPMEAVTVLICGCCPGGTISNILALALKCDMNLSILMTTCSTFAALGMTPLLLFIYSQGFNNLQRAVPFTSIAIILAATVTPCAMGITINHYKPKYSPYILKGGLFISLISFAIIIIISYISIGGLMWVVFSPQLISMAMLMPLIGFTLGYALSTVLKLNHQCRKTVSMETGCQSVQLCGAILKLAFPPEVIGALFLFPLLYLTFQLGEGLLLVVLFRCHQTLKPPAEGKCHSCLSYSTMGGWDVVRSQVQTVDPYL</sequence>
<keyword evidence="7 32" id="KW-1133">Transmembrane helix</keyword>
<dbReference type="GO" id="GO:0008508">
    <property type="term" value="F:bile acid:sodium symporter activity"/>
    <property type="evidence" value="ECO:0007669"/>
    <property type="project" value="TreeGrafter"/>
</dbReference>
<evidence type="ECO:0000256" key="4">
    <source>
        <dbReference type="ARBA" id="ARBA00022475"/>
    </source>
</evidence>
<dbReference type="InterPro" id="IPR002657">
    <property type="entry name" value="BilAc:Na_symport/Acr3"/>
</dbReference>
<comment type="catalytic activity">
    <reaction evidence="17">
        <text>tauroursodeoxycholate(out) + 2 Na(+)(out) = tauroursodeoxycholate(in) + 2 Na(+)(in)</text>
        <dbReference type="Rhea" id="RHEA:71927"/>
        <dbReference type="ChEBI" id="CHEBI:29101"/>
        <dbReference type="ChEBI" id="CHEBI:132028"/>
    </reaction>
</comment>
<comment type="catalytic activity">
    <reaction evidence="20">
        <text>taurocholate(out) + 2 Na(+)(out) = taurocholate(in) + 2 Na(+)(in)</text>
        <dbReference type="Rhea" id="RHEA:71875"/>
        <dbReference type="ChEBI" id="CHEBI:29101"/>
        <dbReference type="ChEBI" id="CHEBI:36257"/>
    </reaction>
</comment>
<evidence type="ECO:0000256" key="11">
    <source>
        <dbReference type="ARBA" id="ARBA00023136"/>
    </source>
</evidence>
<comment type="catalytic activity">
    <reaction evidence="18">
        <text>taurodeoxycholate(out) + 2 Na(+)(out) = taurodeoxycholate(in) + 2 Na(+)(in)</text>
        <dbReference type="Rhea" id="RHEA:72087"/>
        <dbReference type="ChEBI" id="CHEBI:29101"/>
        <dbReference type="ChEBI" id="CHEBI:36261"/>
    </reaction>
</comment>
<comment type="catalytic activity">
    <reaction evidence="15">
        <text>cholate(out) + 2 Na(+)(out) = cholate(in) + 2 Na(+)(in)</text>
        <dbReference type="Rhea" id="RHEA:71911"/>
        <dbReference type="ChEBI" id="CHEBI:29101"/>
        <dbReference type="ChEBI" id="CHEBI:29747"/>
    </reaction>
</comment>
<comment type="catalytic activity">
    <reaction evidence="14">
        <text>glycocholate(out) + 2 Na(+)(out) = glycocholate(in) + 2 Na(+)(in)</text>
        <dbReference type="Rhea" id="RHEA:71935"/>
        <dbReference type="ChEBI" id="CHEBI:29101"/>
        <dbReference type="ChEBI" id="CHEBI:29746"/>
    </reaction>
</comment>
<feature type="transmembrane region" description="Helical" evidence="32">
    <location>
        <begin position="134"/>
        <end position="157"/>
    </location>
</feature>
<evidence type="ECO:0000256" key="20">
    <source>
        <dbReference type="ARBA" id="ARBA00048327"/>
    </source>
</evidence>
<evidence type="ECO:0000256" key="19">
    <source>
        <dbReference type="ARBA" id="ARBA00048013"/>
    </source>
</evidence>
<keyword evidence="10" id="KW-0406">Ion transport</keyword>
<evidence type="ECO:0000256" key="9">
    <source>
        <dbReference type="ARBA" id="ARBA00023055"/>
    </source>
</evidence>
<evidence type="ECO:0000256" key="2">
    <source>
        <dbReference type="ARBA" id="ARBA00006528"/>
    </source>
</evidence>
<keyword evidence="3" id="KW-0813">Transport</keyword>
<evidence type="ECO:0000256" key="6">
    <source>
        <dbReference type="ARBA" id="ARBA00022847"/>
    </source>
</evidence>
<evidence type="ECO:0000256" key="5">
    <source>
        <dbReference type="ARBA" id="ARBA00022692"/>
    </source>
</evidence>
<feature type="transmembrane region" description="Helical" evidence="32">
    <location>
        <begin position="75"/>
        <end position="99"/>
    </location>
</feature>
<reference evidence="33" key="3">
    <citation type="submission" date="2025-09" db="UniProtKB">
        <authorList>
            <consortium name="Ensembl"/>
        </authorList>
    </citation>
    <scope>IDENTIFICATION</scope>
</reference>
<keyword evidence="4" id="KW-1003">Cell membrane</keyword>
<comment type="subcellular location">
    <subcellularLocation>
        <location evidence="1">Cell membrane</location>
        <topology evidence="1">Multi-pass membrane protein</topology>
    </subcellularLocation>
</comment>
<dbReference type="Proteomes" id="UP000472263">
    <property type="component" value="Chromosome 22"/>
</dbReference>
<protein>
    <recommendedName>
        <fullName evidence="27">Hepatic sodium/bile acid cotransporter</fullName>
    </recommendedName>
    <alternativeName>
        <fullName evidence="29">Na(+)/bile acid cotransporter</fullName>
    </alternativeName>
    <alternativeName>
        <fullName evidence="28">Na(+)/taurocholate transport protein</fullName>
    </alternativeName>
    <alternativeName>
        <fullName evidence="30">Sodium/taurocholate cotransporting polypeptide</fullName>
    </alternativeName>
    <alternativeName>
        <fullName evidence="31">Solute carrier family 10 member 1</fullName>
    </alternativeName>
</protein>
<accession>A0A667YEF2</accession>
<organism evidence="33 34">
    <name type="scientific">Myripristis murdjan</name>
    <name type="common">pinecone soldierfish</name>
    <dbReference type="NCBI Taxonomy" id="586833"/>
    <lineage>
        <taxon>Eukaryota</taxon>
        <taxon>Metazoa</taxon>
        <taxon>Chordata</taxon>
        <taxon>Craniata</taxon>
        <taxon>Vertebrata</taxon>
        <taxon>Euteleostomi</taxon>
        <taxon>Actinopterygii</taxon>
        <taxon>Neopterygii</taxon>
        <taxon>Teleostei</taxon>
        <taxon>Neoteleostei</taxon>
        <taxon>Acanthomorphata</taxon>
        <taxon>Holocentriformes</taxon>
        <taxon>Holocentridae</taxon>
        <taxon>Myripristis</taxon>
    </lineage>
</organism>
<evidence type="ECO:0000256" key="29">
    <source>
        <dbReference type="ARBA" id="ARBA00075246"/>
    </source>
</evidence>